<dbReference type="Gene3D" id="3.30.70.270">
    <property type="match status" value="2"/>
</dbReference>
<evidence type="ECO:0000259" key="8">
    <source>
        <dbReference type="Pfam" id="PF00078"/>
    </source>
</evidence>
<proteinExistence type="predicted"/>
<reference evidence="10 11" key="1">
    <citation type="submission" date="2024-02" db="EMBL/GenBank/DDBJ databases">
        <title>High-quality chromosome-scale genome assembly of Pensacola bahiagrass (Paspalum notatum Flugge var. saurae).</title>
        <authorList>
            <person name="Vega J.M."/>
            <person name="Podio M."/>
            <person name="Orjuela J."/>
            <person name="Siena L.A."/>
            <person name="Pessino S.C."/>
            <person name="Combes M.C."/>
            <person name="Mariac C."/>
            <person name="Albertini E."/>
            <person name="Pupilli F."/>
            <person name="Ortiz J.P.A."/>
            <person name="Leblanc O."/>
        </authorList>
    </citation>
    <scope>NUCLEOTIDE SEQUENCE [LARGE SCALE GENOMIC DNA]</scope>
    <source>
        <strain evidence="10">R1</strain>
        <tissue evidence="10">Leaf</tissue>
    </source>
</reference>
<dbReference type="GO" id="GO:0006508">
    <property type="term" value="P:proteolysis"/>
    <property type="evidence" value="ECO:0007669"/>
    <property type="project" value="UniProtKB-KW"/>
</dbReference>
<dbReference type="Gene3D" id="3.10.10.10">
    <property type="entry name" value="HIV Type 1 Reverse Transcriptase, subunit A, domain 1"/>
    <property type="match status" value="1"/>
</dbReference>
<evidence type="ECO:0000313" key="11">
    <source>
        <dbReference type="Proteomes" id="UP001341281"/>
    </source>
</evidence>
<dbReference type="PANTHER" id="PTHR24559">
    <property type="entry name" value="TRANSPOSON TY3-I GAG-POL POLYPROTEIN"/>
    <property type="match status" value="1"/>
</dbReference>
<evidence type="ECO:0008006" key="12">
    <source>
        <dbReference type="Google" id="ProtNLM"/>
    </source>
</evidence>
<dbReference type="PANTHER" id="PTHR24559:SF444">
    <property type="entry name" value="REVERSE TRANSCRIPTASE DOMAIN-CONTAINING PROTEIN"/>
    <property type="match status" value="1"/>
</dbReference>
<evidence type="ECO:0000256" key="6">
    <source>
        <dbReference type="ARBA" id="ARBA00022801"/>
    </source>
</evidence>
<dbReference type="GO" id="GO:0003964">
    <property type="term" value="F:RNA-directed DNA polymerase activity"/>
    <property type="evidence" value="ECO:0007669"/>
    <property type="project" value="UniProtKB-KW"/>
</dbReference>
<dbReference type="GO" id="GO:0004519">
    <property type="term" value="F:endonuclease activity"/>
    <property type="evidence" value="ECO:0007669"/>
    <property type="project" value="UniProtKB-KW"/>
</dbReference>
<dbReference type="Pfam" id="PF17919">
    <property type="entry name" value="RT_RNaseH_2"/>
    <property type="match status" value="1"/>
</dbReference>
<dbReference type="InterPro" id="IPR000477">
    <property type="entry name" value="RT_dom"/>
</dbReference>
<evidence type="ECO:0000256" key="7">
    <source>
        <dbReference type="ARBA" id="ARBA00022918"/>
    </source>
</evidence>
<dbReference type="FunFam" id="3.30.70.270:FF:000020">
    <property type="entry name" value="Transposon Tf2-6 polyprotein-like Protein"/>
    <property type="match status" value="1"/>
</dbReference>
<keyword evidence="2" id="KW-0808">Transferase</keyword>
<evidence type="ECO:0000256" key="1">
    <source>
        <dbReference type="ARBA" id="ARBA00022670"/>
    </source>
</evidence>
<dbReference type="InterPro" id="IPR043502">
    <property type="entry name" value="DNA/RNA_pol_sf"/>
</dbReference>
<evidence type="ECO:0000313" key="10">
    <source>
        <dbReference type="EMBL" id="WVZ89644.1"/>
    </source>
</evidence>
<protein>
    <recommendedName>
        <fullName evidence="12">Reverse transcriptase domain-containing protein</fullName>
    </recommendedName>
</protein>
<gene>
    <name evidence="10" type="ORF">U9M48_036023</name>
</gene>
<evidence type="ECO:0000259" key="9">
    <source>
        <dbReference type="Pfam" id="PF17919"/>
    </source>
</evidence>
<accession>A0AAQ3UDS1</accession>
<feature type="domain" description="Reverse transcriptase/retrotransposon-derived protein RNase H-like" evidence="9">
    <location>
        <begin position="292"/>
        <end position="381"/>
    </location>
</feature>
<feature type="domain" description="Reverse transcriptase" evidence="8">
    <location>
        <begin position="121"/>
        <end position="262"/>
    </location>
</feature>
<name>A0AAQ3UDS1_PASNO</name>
<feature type="non-terminal residue" evidence="10">
    <location>
        <position position="1"/>
    </location>
</feature>
<keyword evidence="11" id="KW-1185">Reference proteome</keyword>
<keyword evidence="4" id="KW-0540">Nuclease</keyword>
<keyword evidence="5" id="KW-0255">Endonuclease</keyword>
<dbReference type="FunFam" id="3.10.10.10:FF:000007">
    <property type="entry name" value="Retrovirus-related Pol polyprotein from transposon 17.6-like Protein"/>
    <property type="match status" value="1"/>
</dbReference>
<evidence type="ECO:0000256" key="4">
    <source>
        <dbReference type="ARBA" id="ARBA00022722"/>
    </source>
</evidence>
<dbReference type="InterPro" id="IPR053134">
    <property type="entry name" value="RNA-dir_DNA_polymerase"/>
</dbReference>
<keyword evidence="6" id="KW-0378">Hydrolase</keyword>
<keyword evidence="1" id="KW-0645">Protease</keyword>
<organism evidence="10 11">
    <name type="scientific">Paspalum notatum var. saurae</name>
    <dbReference type="NCBI Taxonomy" id="547442"/>
    <lineage>
        <taxon>Eukaryota</taxon>
        <taxon>Viridiplantae</taxon>
        <taxon>Streptophyta</taxon>
        <taxon>Embryophyta</taxon>
        <taxon>Tracheophyta</taxon>
        <taxon>Spermatophyta</taxon>
        <taxon>Magnoliopsida</taxon>
        <taxon>Liliopsida</taxon>
        <taxon>Poales</taxon>
        <taxon>Poaceae</taxon>
        <taxon>PACMAD clade</taxon>
        <taxon>Panicoideae</taxon>
        <taxon>Andropogonodae</taxon>
        <taxon>Paspaleae</taxon>
        <taxon>Paspalinae</taxon>
        <taxon>Paspalum</taxon>
    </lineage>
</organism>
<dbReference type="GO" id="GO:0008233">
    <property type="term" value="F:peptidase activity"/>
    <property type="evidence" value="ECO:0007669"/>
    <property type="project" value="UniProtKB-KW"/>
</dbReference>
<keyword evidence="3" id="KW-0548">Nucleotidyltransferase</keyword>
<dbReference type="AlphaFoldDB" id="A0AAQ3UDS1"/>
<dbReference type="EMBL" id="CP144752">
    <property type="protein sequence ID" value="WVZ89644.1"/>
    <property type="molecule type" value="Genomic_DNA"/>
</dbReference>
<dbReference type="SUPFAM" id="SSF56672">
    <property type="entry name" value="DNA/RNA polymerases"/>
    <property type="match status" value="1"/>
</dbReference>
<evidence type="ECO:0000256" key="3">
    <source>
        <dbReference type="ARBA" id="ARBA00022695"/>
    </source>
</evidence>
<sequence>SENIEPTVNATEIEEIKKIPVVCDPDVFPEELPGLPPDIDVEFKIDLVLGTSPISRRPYKMAPDELKELKTQLQEQLDKGFIRPSSSPWGCPALFVEKKDQGGKRLCVDYRPLNAVTVKDKYPWARVFSKIDLRSGYYQIKIREEDIPKTAFSTRYGLYEYLVMSFGLTNAPAFFMYMMNSVFMNELDKFVVVFLNDTLIYSKDEKEHEEHLRIVLTWLREHKLYAKFSKCHILSEKGVAVDPSKVECVLNWKQPETSFLGLAGYYHRFIKDFSKTANPMTSLTKKNARYSWSPNYEEAFQSLKKSLTTAPVLAQPDVTKPFEVYCDASGNRLGCVLMQEGRVVAYASRQLRKHEANYPTHDLELAAVVHALKIWRHYLLGDT</sequence>
<dbReference type="CDD" id="cd01647">
    <property type="entry name" value="RT_LTR"/>
    <property type="match status" value="1"/>
</dbReference>
<keyword evidence="7" id="KW-0695">RNA-directed DNA polymerase</keyword>
<evidence type="ECO:0000256" key="2">
    <source>
        <dbReference type="ARBA" id="ARBA00022679"/>
    </source>
</evidence>
<dbReference type="InterPro" id="IPR041577">
    <property type="entry name" value="RT_RNaseH_2"/>
</dbReference>
<evidence type="ECO:0000256" key="5">
    <source>
        <dbReference type="ARBA" id="ARBA00022759"/>
    </source>
</evidence>
<dbReference type="Pfam" id="PF00078">
    <property type="entry name" value="RVT_1"/>
    <property type="match status" value="1"/>
</dbReference>
<dbReference type="InterPro" id="IPR043128">
    <property type="entry name" value="Rev_trsase/Diguanyl_cyclase"/>
</dbReference>
<dbReference type="Proteomes" id="UP001341281">
    <property type="component" value="Chromosome 08"/>
</dbReference>